<dbReference type="InterPro" id="IPR014776">
    <property type="entry name" value="4pyrrole_Mease_sub2"/>
</dbReference>
<comment type="pathway">
    <text evidence="1">Cofactor biosynthesis; adenosylcobalamin biosynthesis.</text>
</comment>
<keyword evidence="4 7" id="KW-0808">Transferase</keyword>
<dbReference type="InterPro" id="IPR006363">
    <property type="entry name" value="Cbl_synth_CobJ/CibH_dom"/>
</dbReference>
<dbReference type="GO" id="GO:0032259">
    <property type="term" value="P:methylation"/>
    <property type="evidence" value="ECO:0007669"/>
    <property type="project" value="UniProtKB-KW"/>
</dbReference>
<dbReference type="Gene3D" id="3.40.1010.10">
    <property type="entry name" value="Cobalt-precorrin-4 Transmethylase, Domain 1"/>
    <property type="match status" value="1"/>
</dbReference>
<evidence type="ECO:0000313" key="8">
    <source>
        <dbReference type="Proteomes" id="UP000605144"/>
    </source>
</evidence>
<dbReference type="UniPathway" id="UPA00148"/>
<evidence type="ECO:0000256" key="4">
    <source>
        <dbReference type="ARBA" id="ARBA00022679"/>
    </source>
</evidence>
<evidence type="ECO:0000256" key="3">
    <source>
        <dbReference type="ARBA" id="ARBA00022603"/>
    </source>
</evidence>
<organism evidence="7 8">
    <name type="scientific">Methanothermococcus okinawensis</name>
    <dbReference type="NCBI Taxonomy" id="155863"/>
    <lineage>
        <taxon>Archaea</taxon>
        <taxon>Methanobacteriati</taxon>
        <taxon>Methanobacteriota</taxon>
        <taxon>Methanomada group</taxon>
        <taxon>Methanococci</taxon>
        <taxon>Methanococcales</taxon>
        <taxon>Methanococcaceae</taxon>
        <taxon>Methanothermococcus</taxon>
    </lineage>
</organism>
<evidence type="ECO:0000313" key="7">
    <source>
        <dbReference type="EMBL" id="HIP17152.1"/>
    </source>
</evidence>
<name>A0A833DQT6_9EURY</name>
<feature type="domain" description="Tetrapyrrole methylase" evidence="6">
    <location>
        <begin position="1"/>
        <end position="208"/>
    </location>
</feature>
<gene>
    <name evidence="7" type="primary">cobJ</name>
    <name evidence="7" type="ORF">EYG76_02475</name>
</gene>
<dbReference type="InterPro" id="IPR000878">
    <property type="entry name" value="4pyrrol_Mease"/>
</dbReference>
<dbReference type="CDD" id="cd11646">
    <property type="entry name" value="Precorrin_3B_C17_MT"/>
    <property type="match status" value="1"/>
</dbReference>
<dbReference type="GO" id="GO:0030789">
    <property type="term" value="F:precorrin-3B C17-methyltransferase activity"/>
    <property type="evidence" value="ECO:0007669"/>
    <property type="project" value="UniProtKB-EC"/>
</dbReference>
<accession>A0A833DQT6</accession>
<evidence type="ECO:0000256" key="1">
    <source>
        <dbReference type="ARBA" id="ARBA00004953"/>
    </source>
</evidence>
<dbReference type="InterPro" id="IPR051810">
    <property type="entry name" value="Precorrin_MeTrfase"/>
</dbReference>
<dbReference type="Gene3D" id="3.30.950.10">
    <property type="entry name" value="Methyltransferase, Cobalt-precorrin-4 Transmethylase, Domain 2"/>
    <property type="match status" value="1"/>
</dbReference>
<dbReference type="GO" id="GO:0009236">
    <property type="term" value="P:cobalamin biosynthetic process"/>
    <property type="evidence" value="ECO:0007669"/>
    <property type="project" value="UniProtKB-UniPathway"/>
</dbReference>
<evidence type="ECO:0000259" key="6">
    <source>
        <dbReference type="Pfam" id="PF00590"/>
    </source>
</evidence>
<dbReference type="InterPro" id="IPR035996">
    <property type="entry name" value="4pyrrol_Methylase_sf"/>
</dbReference>
<evidence type="ECO:0000256" key="2">
    <source>
        <dbReference type="ARBA" id="ARBA00022573"/>
    </source>
</evidence>
<reference evidence="7" key="1">
    <citation type="journal article" date="2020" name="ISME J.">
        <title>Gammaproteobacteria mediating utilization of methyl-, sulfur- and petroleum organic compounds in deep ocean hydrothermal plumes.</title>
        <authorList>
            <person name="Zhou Z."/>
            <person name="Liu Y."/>
            <person name="Pan J."/>
            <person name="Cron B.R."/>
            <person name="Toner B.M."/>
            <person name="Anantharaman K."/>
            <person name="Breier J.A."/>
            <person name="Dick G.J."/>
            <person name="Li M."/>
        </authorList>
    </citation>
    <scope>NUCLEOTIDE SEQUENCE</scope>
    <source>
        <strain evidence="7">SZUA-1385</strain>
    </source>
</reference>
<dbReference type="Proteomes" id="UP000605144">
    <property type="component" value="Unassembled WGS sequence"/>
</dbReference>
<dbReference type="PANTHER" id="PTHR47036:SF1">
    <property type="entry name" value="COBALT-FACTOR III C(17)-METHYLTRANSFERASE-RELATED"/>
    <property type="match status" value="1"/>
</dbReference>
<evidence type="ECO:0000256" key="5">
    <source>
        <dbReference type="ARBA" id="ARBA00022691"/>
    </source>
</evidence>
<dbReference type="EC" id="2.1.1.131" evidence="7"/>
<keyword evidence="2" id="KW-0169">Cobalamin biosynthesis</keyword>
<dbReference type="SUPFAM" id="SSF53790">
    <property type="entry name" value="Tetrapyrrole methylase"/>
    <property type="match status" value="1"/>
</dbReference>
<keyword evidence="3 7" id="KW-0489">Methyltransferase</keyword>
<dbReference type="Pfam" id="PF00590">
    <property type="entry name" value="TP_methylase"/>
    <property type="match status" value="1"/>
</dbReference>
<proteinExistence type="predicted"/>
<comment type="caution">
    <text evidence="7">The sequence shown here is derived from an EMBL/GenBank/DDBJ whole genome shotgun (WGS) entry which is preliminary data.</text>
</comment>
<sequence length="252" mass="28409">MLYIVGIGPGNKEYFTEQAEKVLKNVDLIVCYKGYEKYIKRFNKETYTTGMKKEMERVKYALNESKCKNVALVSSGDATIYGMASLAYELASKYNLSIPINVVSGLTSASVCSAILGAPLNHDFAVISLSDLLTPLEVILNRVKHALEGDFVLAIYNPLSKSRKEPFLKTLDLINEYGYKRGINYIVGIVKNAGRDSEEYRITNIADIINNLEEYMEYIDMNTTIIVGNSNTKIIFDKIITPRGYLNKYKED</sequence>
<dbReference type="EMBL" id="DQSV01000049">
    <property type="protein sequence ID" value="HIP17152.1"/>
    <property type="molecule type" value="Genomic_DNA"/>
</dbReference>
<dbReference type="NCBIfam" id="TIGR01466">
    <property type="entry name" value="cobJ_cbiH"/>
    <property type="match status" value="1"/>
</dbReference>
<dbReference type="PANTHER" id="PTHR47036">
    <property type="entry name" value="COBALT-FACTOR III C(17)-METHYLTRANSFERASE-RELATED"/>
    <property type="match status" value="1"/>
</dbReference>
<dbReference type="InterPro" id="IPR014777">
    <property type="entry name" value="4pyrrole_Mease_sub1"/>
</dbReference>
<dbReference type="AlphaFoldDB" id="A0A833DQT6"/>
<keyword evidence="5" id="KW-0949">S-adenosyl-L-methionine</keyword>
<protein>
    <submittedName>
        <fullName evidence="7">Precorrin-3B C(17)-methyltransferase</fullName>
        <ecNumber evidence="7">2.1.1.131</ecNumber>
    </submittedName>
</protein>